<evidence type="ECO:0000256" key="10">
    <source>
        <dbReference type="ARBA" id="ARBA00022898"/>
    </source>
</evidence>
<dbReference type="InterPro" id="IPR036038">
    <property type="entry name" value="Aminotransferase-like"/>
</dbReference>
<dbReference type="CDD" id="cd01558">
    <property type="entry name" value="D-AAT_like"/>
    <property type="match status" value="1"/>
</dbReference>
<keyword evidence="9 16" id="KW-0808">Transferase</keyword>
<accession>A0ABZ3H348</accession>
<dbReference type="PROSITE" id="PS00770">
    <property type="entry name" value="AA_TRANSFER_CLASS_4"/>
    <property type="match status" value="1"/>
</dbReference>
<dbReference type="InterPro" id="IPR050571">
    <property type="entry name" value="Class-IV_PLP-Dep_Aminotrnsfr"/>
</dbReference>
<comment type="pathway">
    <text evidence="5 16">Amino-acid biosynthesis; L-leucine biosynthesis; L-leucine from 3-methyl-2-oxobutanoate: step 4/4.</text>
</comment>
<dbReference type="Gene3D" id="3.20.10.10">
    <property type="entry name" value="D-amino Acid Aminotransferase, subunit A, domain 2"/>
    <property type="match status" value="1"/>
</dbReference>
<dbReference type="GeneID" id="90448242"/>
<protein>
    <recommendedName>
        <fullName evidence="16">Branched-chain-amino-acid aminotransferase</fullName>
        <shortName evidence="16">BCAT</shortName>
        <ecNumber evidence="16">2.6.1.42</ecNumber>
    </recommendedName>
</protein>
<dbReference type="InterPro" id="IPR043131">
    <property type="entry name" value="BCAT-like_N"/>
</dbReference>
<dbReference type="Gene3D" id="3.30.470.10">
    <property type="match status" value="1"/>
</dbReference>
<dbReference type="Proteomes" id="UP001492541">
    <property type="component" value="Chromosome"/>
</dbReference>
<comment type="similarity">
    <text evidence="6 15">Belongs to the class-IV pyridoxal-phosphate-dependent aminotransferase family.</text>
</comment>
<evidence type="ECO:0000256" key="7">
    <source>
        <dbReference type="ARBA" id="ARBA00022576"/>
    </source>
</evidence>
<evidence type="ECO:0000256" key="3">
    <source>
        <dbReference type="ARBA" id="ARBA00004824"/>
    </source>
</evidence>
<keyword evidence="18" id="KW-1185">Reference proteome</keyword>
<proteinExistence type="inferred from homology"/>
<evidence type="ECO:0000256" key="2">
    <source>
        <dbReference type="ARBA" id="ARBA00003109"/>
    </source>
</evidence>
<dbReference type="NCBIfam" id="TIGR01122">
    <property type="entry name" value="ilvE_I"/>
    <property type="match status" value="1"/>
</dbReference>
<name>A0ABZ3H348_GEOAI</name>
<evidence type="ECO:0000256" key="6">
    <source>
        <dbReference type="ARBA" id="ARBA00009320"/>
    </source>
</evidence>
<evidence type="ECO:0000256" key="15">
    <source>
        <dbReference type="RuleBase" id="RU004106"/>
    </source>
</evidence>
<comment type="catalytic activity">
    <reaction evidence="12 16">
        <text>L-valine + 2-oxoglutarate = 3-methyl-2-oxobutanoate + L-glutamate</text>
        <dbReference type="Rhea" id="RHEA:24813"/>
        <dbReference type="ChEBI" id="CHEBI:11851"/>
        <dbReference type="ChEBI" id="CHEBI:16810"/>
        <dbReference type="ChEBI" id="CHEBI:29985"/>
        <dbReference type="ChEBI" id="CHEBI:57762"/>
        <dbReference type="EC" id="2.6.1.42"/>
    </reaction>
</comment>
<evidence type="ECO:0000313" key="18">
    <source>
        <dbReference type="Proteomes" id="UP001492541"/>
    </source>
</evidence>
<keyword evidence="11 16" id="KW-0100">Branched-chain amino acid biosynthesis</keyword>
<dbReference type="InterPro" id="IPR018300">
    <property type="entry name" value="Aminotrans_IV_CS"/>
</dbReference>
<gene>
    <name evidence="16 17" type="primary">ilvE</name>
    <name evidence="17" type="ORF">LPQ35_01120</name>
</gene>
<evidence type="ECO:0000256" key="16">
    <source>
        <dbReference type="RuleBase" id="RU364094"/>
    </source>
</evidence>
<keyword evidence="8 16" id="KW-0028">Amino-acid biosynthesis</keyword>
<dbReference type="PANTHER" id="PTHR42743">
    <property type="entry name" value="AMINO-ACID AMINOTRANSFERASE"/>
    <property type="match status" value="1"/>
</dbReference>
<dbReference type="InterPro" id="IPR043132">
    <property type="entry name" value="BCAT-like_C"/>
</dbReference>
<evidence type="ECO:0000256" key="4">
    <source>
        <dbReference type="ARBA" id="ARBA00004931"/>
    </source>
</evidence>
<reference evidence="17 18" key="1">
    <citation type="submission" date="2021-11" db="EMBL/GenBank/DDBJ databases">
        <title>Whole genome of Geoglobus acetivorans.</title>
        <authorList>
            <person name="Liu D."/>
        </authorList>
    </citation>
    <scope>NUCLEOTIDE SEQUENCE [LARGE SCALE GENOMIC DNA]</scope>
    <source>
        <strain evidence="17 18">SBH6</strain>
    </source>
</reference>
<comment type="catalytic activity">
    <reaction evidence="14 16">
        <text>L-leucine + 2-oxoglutarate = 4-methyl-2-oxopentanoate + L-glutamate</text>
        <dbReference type="Rhea" id="RHEA:18321"/>
        <dbReference type="ChEBI" id="CHEBI:16810"/>
        <dbReference type="ChEBI" id="CHEBI:17865"/>
        <dbReference type="ChEBI" id="CHEBI:29985"/>
        <dbReference type="ChEBI" id="CHEBI:57427"/>
        <dbReference type="EC" id="2.6.1.42"/>
    </reaction>
</comment>
<dbReference type="EMBL" id="CP087714">
    <property type="protein sequence ID" value="XAT63995.1"/>
    <property type="molecule type" value="Genomic_DNA"/>
</dbReference>
<comment type="function">
    <text evidence="2 16">Acts on leucine, isoleucine and valine.</text>
</comment>
<dbReference type="InterPro" id="IPR001544">
    <property type="entry name" value="Aminotrans_IV"/>
</dbReference>
<dbReference type="Pfam" id="PF01063">
    <property type="entry name" value="Aminotran_4"/>
    <property type="match status" value="1"/>
</dbReference>
<dbReference type="GO" id="GO:0004084">
    <property type="term" value="F:branched-chain-amino-acid transaminase activity"/>
    <property type="evidence" value="ECO:0007669"/>
    <property type="project" value="UniProtKB-EC"/>
</dbReference>
<evidence type="ECO:0000256" key="12">
    <source>
        <dbReference type="ARBA" id="ARBA00048212"/>
    </source>
</evidence>
<evidence type="ECO:0000256" key="1">
    <source>
        <dbReference type="ARBA" id="ARBA00001933"/>
    </source>
</evidence>
<dbReference type="SUPFAM" id="SSF56752">
    <property type="entry name" value="D-aminoacid aminotransferase-like PLP-dependent enzymes"/>
    <property type="match status" value="1"/>
</dbReference>
<dbReference type="PANTHER" id="PTHR42743:SF11">
    <property type="entry name" value="AMINODEOXYCHORISMATE LYASE"/>
    <property type="match status" value="1"/>
</dbReference>
<evidence type="ECO:0000256" key="9">
    <source>
        <dbReference type="ARBA" id="ARBA00022679"/>
    </source>
</evidence>
<evidence type="ECO:0000313" key="17">
    <source>
        <dbReference type="EMBL" id="XAT63995.1"/>
    </source>
</evidence>
<dbReference type="NCBIfam" id="NF005146">
    <property type="entry name" value="PRK06606.1"/>
    <property type="match status" value="1"/>
</dbReference>
<organism evidence="17 18">
    <name type="scientific">Geoglobus acetivorans</name>
    <dbReference type="NCBI Taxonomy" id="565033"/>
    <lineage>
        <taxon>Archaea</taxon>
        <taxon>Methanobacteriati</taxon>
        <taxon>Methanobacteriota</taxon>
        <taxon>Archaeoglobi</taxon>
        <taxon>Archaeoglobales</taxon>
        <taxon>Archaeoglobaceae</taxon>
        <taxon>Geoglobus</taxon>
    </lineage>
</organism>
<comment type="pathway">
    <text evidence="4 16">Amino-acid biosynthesis; L-valine biosynthesis; L-valine from pyruvate: step 4/4.</text>
</comment>
<dbReference type="InterPro" id="IPR005785">
    <property type="entry name" value="B_amino_transI"/>
</dbReference>
<keyword evidence="7 16" id="KW-0032">Aminotransferase</keyword>
<evidence type="ECO:0000256" key="8">
    <source>
        <dbReference type="ARBA" id="ARBA00022605"/>
    </source>
</evidence>
<comment type="pathway">
    <text evidence="3 16">Amino-acid biosynthesis; L-isoleucine biosynthesis; L-isoleucine from 2-oxobutanoate: step 4/4.</text>
</comment>
<evidence type="ECO:0000256" key="13">
    <source>
        <dbReference type="ARBA" id="ARBA00048798"/>
    </source>
</evidence>
<evidence type="ECO:0000256" key="14">
    <source>
        <dbReference type="ARBA" id="ARBA00049229"/>
    </source>
</evidence>
<evidence type="ECO:0000256" key="5">
    <source>
        <dbReference type="ARBA" id="ARBA00005072"/>
    </source>
</evidence>
<comment type="cofactor">
    <cofactor evidence="1 16">
        <name>pyridoxal 5'-phosphate</name>
        <dbReference type="ChEBI" id="CHEBI:597326"/>
    </cofactor>
</comment>
<comment type="catalytic activity">
    <reaction evidence="13 16">
        <text>L-isoleucine + 2-oxoglutarate = (S)-3-methyl-2-oxopentanoate + L-glutamate</text>
        <dbReference type="Rhea" id="RHEA:24801"/>
        <dbReference type="ChEBI" id="CHEBI:16810"/>
        <dbReference type="ChEBI" id="CHEBI:29985"/>
        <dbReference type="ChEBI" id="CHEBI:35146"/>
        <dbReference type="ChEBI" id="CHEBI:58045"/>
        <dbReference type="EC" id="2.6.1.42"/>
    </reaction>
</comment>
<keyword evidence="10 16" id="KW-0663">Pyridoxal phosphate</keyword>
<evidence type="ECO:0000256" key="11">
    <source>
        <dbReference type="ARBA" id="ARBA00023304"/>
    </source>
</evidence>
<sequence>MSELLVYMNGEFVPESQAKVSVFDHGFLYGDGVFEGIRAYNGKVFKLHEHIDRLYDCARVIDLKIPLSKEEFAEAVLETLRRNNLRDAYIRPIVTRGAGDLGLDPRKCPNPNVIIITKPWGKLYGDLYEKGLKAITVAIRRNAIDSLPPNIKSLNYLNNILAKIEANAKGGDEAIFLDHNGYISEGSGDNIFIVKNGTITTPPTLNNLKGITRQVVIELINELEIPFREANIGLFDLYSADEIFVTGTAAEIAPVTYIDGRTVGDGKPGKITKMLMEKFRERTEKEGVEIYR</sequence>
<dbReference type="RefSeq" id="WP_193806625.1">
    <property type="nucleotide sequence ID" value="NZ_CP087714.1"/>
</dbReference>
<dbReference type="NCBIfam" id="NF006185">
    <property type="entry name" value="PRK08320.1"/>
    <property type="match status" value="1"/>
</dbReference>
<dbReference type="EC" id="2.6.1.42" evidence="16"/>